<feature type="domain" description="Nudix hydrolase" evidence="4">
    <location>
        <begin position="24"/>
        <end position="156"/>
    </location>
</feature>
<dbReference type="HOGENOM" id="CLU_037162_7_0_9"/>
<dbReference type="Proteomes" id="UP000001168">
    <property type="component" value="Chromosome"/>
</dbReference>
<dbReference type="PANTHER" id="PTHR43046:SF2">
    <property type="entry name" value="8-OXO-DGTP DIPHOSPHATASE-RELATED"/>
    <property type="match status" value="1"/>
</dbReference>
<dbReference type="Pfam" id="PF00293">
    <property type="entry name" value="NUDIX"/>
    <property type="match status" value="1"/>
</dbReference>
<evidence type="ECO:0000313" key="6">
    <source>
        <dbReference type="Proteomes" id="UP000001168"/>
    </source>
</evidence>
<dbReference type="InterPro" id="IPR015797">
    <property type="entry name" value="NUDIX_hydrolase-like_dom_sf"/>
</dbReference>
<organism evidence="5 6">
    <name type="scientific">Shouchella clausii (strain KSM-K16)</name>
    <name type="common">Alkalihalobacillus clausii</name>
    <dbReference type="NCBI Taxonomy" id="66692"/>
    <lineage>
        <taxon>Bacteria</taxon>
        <taxon>Bacillati</taxon>
        <taxon>Bacillota</taxon>
        <taxon>Bacilli</taxon>
        <taxon>Bacillales</taxon>
        <taxon>Bacillaceae</taxon>
        <taxon>Shouchella</taxon>
    </lineage>
</organism>
<evidence type="ECO:0000259" key="4">
    <source>
        <dbReference type="PROSITE" id="PS51462"/>
    </source>
</evidence>
<dbReference type="eggNOG" id="COG0494">
    <property type="taxonomic scope" value="Bacteria"/>
</dbReference>
<proteinExistence type="inferred from homology"/>
<dbReference type="PROSITE" id="PS51462">
    <property type="entry name" value="NUDIX"/>
    <property type="match status" value="1"/>
</dbReference>
<evidence type="ECO:0000313" key="5">
    <source>
        <dbReference type="EMBL" id="BAD63365.1"/>
    </source>
</evidence>
<reference evidence="5 6" key="1">
    <citation type="journal article" date="1994" name="J. Ferment. Bioeng.">
        <title>Molecular cloning and nucleotide sequence of the gene for an alkaline protease from the alkalophilic Bacillus sp. KSM-K16.</title>
        <authorList>
            <person name="Hakamada Y."/>
            <person name="Kobayashi T."/>
            <person name="Hitomi J."/>
            <person name="Kawai S."/>
            <person name="Ito S."/>
        </authorList>
    </citation>
    <scope>NUCLEOTIDE SEQUENCE [LARGE SCALE GENOMIC DNA]</scope>
    <source>
        <strain evidence="5 6">KSM-K16</strain>
    </source>
</reference>
<dbReference type="PRINTS" id="PR00502">
    <property type="entry name" value="NUDIXFAMILY"/>
</dbReference>
<evidence type="ECO:0000256" key="1">
    <source>
        <dbReference type="ARBA" id="ARBA00001946"/>
    </source>
</evidence>
<evidence type="ECO:0000256" key="2">
    <source>
        <dbReference type="ARBA" id="ARBA00022801"/>
    </source>
</evidence>
<evidence type="ECO:0000256" key="3">
    <source>
        <dbReference type="RuleBase" id="RU003476"/>
    </source>
</evidence>
<dbReference type="GO" id="GO:0016787">
    <property type="term" value="F:hydrolase activity"/>
    <property type="evidence" value="ECO:0007669"/>
    <property type="project" value="UniProtKB-KW"/>
</dbReference>
<name>Q5WJU0_SHOC1</name>
<sequence>MLPLRKRIKMDYVMGLRKVVGNRPLILTGACVLIINNKNELLLQHRSDGGWGLPGGLMELGESLEDTARREVKEETGLIIGELKLLDVFSGSDYFFKFDNGDEVYSVTAVYVTKQAEGKIRIDYKESIDLQFFKLTNLPNGLTEEYRSYIKPLQEKGDLQ</sequence>
<reference evidence="6" key="4">
    <citation type="submission" date="2003-10" db="EMBL/GenBank/DDBJ databases">
        <title>The complete genome sequence of the alkaliphilic Bacillus clausii KSM-K16.</title>
        <authorList>
            <person name="Takaki Y."/>
            <person name="Kageyama Y."/>
            <person name="Shimamura S."/>
            <person name="Suzuki H."/>
            <person name="Nishi S."/>
            <person name="Hatada Y."/>
            <person name="Kawai S."/>
            <person name="Ito S."/>
            <person name="Horikoshi K."/>
        </authorList>
    </citation>
    <scope>NUCLEOTIDE SEQUENCE [LARGE SCALE GENOMIC DNA]</scope>
    <source>
        <strain evidence="6">KSM-K16</strain>
    </source>
</reference>
<comment type="similarity">
    <text evidence="3">Belongs to the Nudix hydrolase family.</text>
</comment>
<reference evidence="5 6" key="2">
    <citation type="journal article" date="1995" name="Appl. Microbiol. Biotechnol.">
        <title>Purification and properties of an alkaline protease from alkalophilic Bacillus sp. KSM-K16.</title>
        <authorList>
            <person name="Kobayashi T."/>
            <person name="Hakamada Y."/>
            <person name="Adachi S."/>
            <person name="Hitomi J."/>
            <person name="Yoshimatsu T."/>
            <person name="Koike K."/>
            <person name="Kawai S."/>
            <person name="Ito S."/>
        </authorList>
    </citation>
    <scope>NUCLEOTIDE SEQUENCE [LARGE SCALE GENOMIC DNA]</scope>
    <source>
        <strain evidence="5 6">KSM-K16</strain>
    </source>
</reference>
<keyword evidence="2 3" id="KW-0378">Hydrolase</keyword>
<dbReference type="Gene3D" id="3.90.79.10">
    <property type="entry name" value="Nucleoside Triphosphate Pyrophosphohydrolase"/>
    <property type="match status" value="1"/>
</dbReference>
<dbReference type="PANTHER" id="PTHR43046">
    <property type="entry name" value="GDP-MANNOSE MANNOSYL HYDROLASE"/>
    <property type="match status" value="1"/>
</dbReference>
<dbReference type="AlphaFoldDB" id="Q5WJU0"/>
<reference evidence="5 6" key="3">
    <citation type="journal article" date="1997" name="Protein Eng.">
        <title>High-resolution crystal structure of M-protease: phylogeny aided analysis of the high-alkaline adaptation mechanism.</title>
        <authorList>
            <person name="Shirai T."/>
            <person name="Suzuki A."/>
            <person name="Yamane T."/>
            <person name="Ashida T."/>
            <person name="Kobayashi T."/>
            <person name="Ito S."/>
        </authorList>
    </citation>
    <scope>NUCLEOTIDE SEQUENCE [LARGE SCALE GENOMIC DNA]</scope>
    <source>
        <strain evidence="5 6">KSM-K16</strain>
    </source>
</reference>
<dbReference type="SUPFAM" id="SSF55811">
    <property type="entry name" value="Nudix"/>
    <property type="match status" value="1"/>
</dbReference>
<accession>Q5WJU0</accession>
<dbReference type="PROSITE" id="PS00893">
    <property type="entry name" value="NUDIX_BOX"/>
    <property type="match status" value="1"/>
</dbReference>
<gene>
    <name evidence="5" type="ordered locus">ABC0826</name>
</gene>
<protein>
    <submittedName>
        <fullName evidence="5">MutT/nudix family phosphohydrolase</fullName>
    </submittedName>
</protein>
<comment type="cofactor">
    <cofactor evidence="1">
        <name>Mg(2+)</name>
        <dbReference type="ChEBI" id="CHEBI:18420"/>
    </cofactor>
</comment>
<dbReference type="InterPro" id="IPR020084">
    <property type="entry name" value="NUDIX_hydrolase_CS"/>
</dbReference>
<dbReference type="InterPro" id="IPR020476">
    <property type="entry name" value="Nudix_hydrolase"/>
</dbReference>
<keyword evidence="6" id="KW-1185">Reference proteome</keyword>
<dbReference type="KEGG" id="bcl:ABC0826"/>
<dbReference type="InterPro" id="IPR000086">
    <property type="entry name" value="NUDIX_hydrolase_dom"/>
</dbReference>
<reference evidence="5 6" key="5">
    <citation type="journal article" date="2007" name="Extremophiles">
        <title>Intragenomic diversity of the V1 regions of 16S rRNA genes in high-alkaline protease-producing Bacillus clausii spp.</title>
        <authorList>
            <person name="Kageyama Y."/>
            <person name="Takaki Y."/>
            <person name="Shimamura S."/>
            <person name="Nishi S."/>
            <person name="Nogi Y."/>
            <person name="Uchimura K."/>
            <person name="Kobayashi T."/>
            <person name="Hitomi J."/>
            <person name="Ozaki K."/>
            <person name="Kawai S."/>
            <person name="Ito S."/>
            <person name="Horikoshi K."/>
        </authorList>
    </citation>
    <scope>NUCLEOTIDE SEQUENCE [LARGE SCALE GENOMIC DNA]</scope>
    <source>
        <strain evidence="5 6">KSM-K16</strain>
    </source>
</reference>
<dbReference type="CDD" id="cd04677">
    <property type="entry name" value="NUDIX_Hydrolase"/>
    <property type="match status" value="1"/>
</dbReference>
<dbReference type="EMBL" id="AP006627">
    <property type="protein sequence ID" value="BAD63365.1"/>
    <property type="molecule type" value="Genomic_DNA"/>
</dbReference>